<evidence type="ECO:0000313" key="3">
    <source>
        <dbReference type="Proteomes" id="UP001165121"/>
    </source>
</evidence>
<reference evidence="2" key="1">
    <citation type="submission" date="2023-04" db="EMBL/GenBank/DDBJ databases">
        <title>Phytophthora fragariaefolia NBRC 109709.</title>
        <authorList>
            <person name="Ichikawa N."/>
            <person name="Sato H."/>
            <person name="Tonouchi N."/>
        </authorList>
    </citation>
    <scope>NUCLEOTIDE SEQUENCE</scope>
    <source>
        <strain evidence="2">NBRC 109709</strain>
    </source>
</reference>
<feature type="compositionally biased region" description="Basic and acidic residues" evidence="1">
    <location>
        <begin position="57"/>
        <end position="72"/>
    </location>
</feature>
<organism evidence="2 3">
    <name type="scientific">Phytophthora fragariaefolia</name>
    <dbReference type="NCBI Taxonomy" id="1490495"/>
    <lineage>
        <taxon>Eukaryota</taxon>
        <taxon>Sar</taxon>
        <taxon>Stramenopiles</taxon>
        <taxon>Oomycota</taxon>
        <taxon>Peronosporomycetes</taxon>
        <taxon>Peronosporales</taxon>
        <taxon>Peronosporaceae</taxon>
        <taxon>Phytophthora</taxon>
    </lineage>
</organism>
<sequence>MNCNTQLLAEAVRQQCPPDSSEKRAQQKESGTILLGGEESEQGVVWSAHTPCGSMTDSREDHEMDVLRDDGRMSNSAVGSHMDIQDDSSEVDAQDDSGEMDAQDDSGGVDGQGDTGIDTCGRTKQRSKQRR</sequence>
<dbReference type="AlphaFoldDB" id="A0A9W6Y7T2"/>
<evidence type="ECO:0000256" key="1">
    <source>
        <dbReference type="SAM" id="MobiDB-lite"/>
    </source>
</evidence>
<comment type="caution">
    <text evidence="2">The sequence shown here is derived from an EMBL/GenBank/DDBJ whole genome shotgun (WGS) entry which is preliminary data.</text>
</comment>
<proteinExistence type="predicted"/>
<dbReference type="EMBL" id="BSXT01003879">
    <property type="protein sequence ID" value="GMF55950.1"/>
    <property type="molecule type" value="Genomic_DNA"/>
</dbReference>
<name>A0A9W6Y7T2_9STRA</name>
<keyword evidence="3" id="KW-1185">Reference proteome</keyword>
<gene>
    <name evidence="2" type="ORF">Pfra01_002365100</name>
</gene>
<accession>A0A9W6Y7T2</accession>
<feature type="region of interest" description="Disordered" evidence="1">
    <location>
        <begin position="13"/>
        <end position="131"/>
    </location>
</feature>
<dbReference type="Proteomes" id="UP001165121">
    <property type="component" value="Unassembled WGS sequence"/>
</dbReference>
<feature type="compositionally biased region" description="Acidic residues" evidence="1">
    <location>
        <begin position="85"/>
        <end position="104"/>
    </location>
</feature>
<evidence type="ECO:0000313" key="2">
    <source>
        <dbReference type="EMBL" id="GMF55950.1"/>
    </source>
</evidence>
<protein>
    <submittedName>
        <fullName evidence="2">Unnamed protein product</fullName>
    </submittedName>
</protein>